<name>A0A3S0XH64_9BURK</name>
<gene>
    <name evidence="2" type="ORF">EJP67_19680</name>
</gene>
<reference evidence="2 3" key="1">
    <citation type="submission" date="2018-12" db="EMBL/GenBank/DDBJ databases">
        <title>The genome sequences of Variovorax guangxiensis DSM 27352.</title>
        <authorList>
            <person name="Gao J."/>
            <person name="Sun J."/>
        </authorList>
    </citation>
    <scope>NUCLEOTIDE SEQUENCE [LARGE SCALE GENOMIC DNA]</scope>
    <source>
        <strain evidence="2 3">DSM 27352</strain>
    </source>
</reference>
<dbReference type="AlphaFoldDB" id="A0A3S0XH64"/>
<organism evidence="2 3">
    <name type="scientific">Variovorax guangxiensis</name>
    <dbReference type="NCBI Taxonomy" id="1775474"/>
    <lineage>
        <taxon>Bacteria</taxon>
        <taxon>Pseudomonadati</taxon>
        <taxon>Pseudomonadota</taxon>
        <taxon>Betaproteobacteria</taxon>
        <taxon>Burkholderiales</taxon>
        <taxon>Comamonadaceae</taxon>
        <taxon>Variovorax</taxon>
    </lineage>
</organism>
<evidence type="ECO:0000259" key="1">
    <source>
        <dbReference type="Pfam" id="PF03235"/>
    </source>
</evidence>
<dbReference type="Pfam" id="PF03235">
    <property type="entry name" value="GmrSD_N"/>
    <property type="match status" value="1"/>
</dbReference>
<dbReference type="Proteomes" id="UP000281118">
    <property type="component" value="Unassembled WGS sequence"/>
</dbReference>
<dbReference type="PANTHER" id="PTHR39639">
    <property type="entry name" value="CHROMOSOME 16, WHOLE GENOME SHOTGUN SEQUENCE"/>
    <property type="match status" value="1"/>
</dbReference>
<sequence>MVEKGAIDTQPKYQRRERWSAKRQSALIESFLLNIPIPPVYLAEEAYGKYTVIDGKQRLSTITRFMRDDLSLCELEKFKALEGLKFRELPNEPRNALEIRPYVRVITLLKQSDPELKYEVFERLNTGGEALFPQEIRNAAFRGSLNDAIMKLSETPFLRQQLKISKDNEPAYLQMQDVEYVLRFLTMKANWEDFSGDYRRSMDKFMEENRDIAGSQLEVIKKSFSVSLARCQAFWGTNAFKRYEGGVFRNQFLAGMYDAQMVAVSQLPPTKANKLSLKTQIIHRETKKLFEEGQFESWVRSGTNTKSSVEGRIKAIKNMLEKIA</sequence>
<dbReference type="OrthoDB" id="3654724at2"/>
<dbReference type="EMBL" id="RXFT01000008">
    <property type="protein sequence ID" value="RUR69280.1"/>
    <property type="molecule type" value="Genomic_DNA"/>
</dbReference>
<protein>
    <submittedName>
        <fullName evidence="2">DUF262 domain-containing protein</fullName>
    </submittedName>
</protein>
<accession>A0A3S0XH64</accession>
<comment type="caution">
    <text evidence="2">The sequence shown here is derived from an EMBL/GenBank/DDBJ whole genome shotgun (WGS) entry which is preliminary data.</text>
</comment>
<feature type="domain" description="GmrSD restriction endonucleases N-terminal" evidence="1">
    <location>
        <begin position="7"/>
        <end position="141"/>
    </location>
</feature>
<proteinExistence type="predicted"/>
<dbReference type="PANTHER" id="PTHR39639:SF1">
    <property type="entry name" value="DUF262 DOMAIN-CONTAINING PROTEIN"/>
    <property type="match status" value="1"/>
</dbReference>
<evidence type="ECO:0000313" key="3">
    <source>
        <dbReference type="Proteomes" id="UP000281118"/>
    </source>
</evidence>
<dbReference type="InterPro" id="IPR004919">
    <property type="entry name" value="GmrSD_N"/>
</dbReference>
<evidence type="ECO:0000313" key="2">
    <source>
        <dbReference type="EMBL" id="RUR69280.1"/>
    </source>
</evidence>